<name>A0A9Q4E2X4_BACSC</name>
<protein>
    <recommendedName>
        <fullName evidence="3">Bacteriophage SP-beta YorD domain-containing protein</fullName>
    </recommendedName>
</protein>
<accession>A0A9Q4E2X4</accession>
<dbReference type="RefSeq" id="WP_061187293.1">
    <property type="nucleotide sequence ID" value="NZ_LSMU01000027.1"/>
</dbReference>
<dbReference type="Proteomes" id="UP001078573">
    <property type="component" value="Unassembled WGS sequence"/>
</dbReference>
<proteinExistence type="predicted"/>
<dbReference type="OrthoDB" id="2892630at2"/>
<reference evidence="1" key="1">
    <citation type="submission" date="2022-02" db="EMBL/GenBank/DDBJ databases">
        <title>Crop Bioprotection Bacillus Genome Sequencing.</title>
        <authorList>
            <person name="Dunlap C."/>
        </authorList>
    </citation>
    <scope>NUCLEOTIDE SEQUENCE</scope>
    <source>
        <strain evidence="1">WR1O2A-53</strain>
    </source>
</reference>
<sequence length="148" mass="16984">MQVFLYDDNYYFLRPKILDNPESQMPENSTKVKPPDGLWRPRFDTVNNVWNESADQEYKDIQKNKYKDELELKPNPIMEQLGTLGQQLVDEKLSRKQAEQAQNALGIQLTAEVLARKKAEALNQSLGEQMAVLKLDVLNLKGGMTDES</sequence>
<evidence type="ECO:0000313" key="2">
    <source>
        <dbReference type="Proteomes" id="UP001078573"/>
    </source>
</evidence>
<dbReference type="AlphaFoldDB" id="A0A9Q4E2X4"/>
<dbReference type="EMBL" id="JALAPQ010000010">
    <property type="protein sequence ID" value="MCY8457025.1"/>
    <property type="molecule type" value="Genomic_DNA"/>
</dbReference>
<gene>
    <name evidence="1" type="ORF">MOC89_08920</name>
</gene>
<evidence type="ECO:0000313" key="1">
    <source>
        <dbReference type="EMBL" id="MCY8457025.1"/>
    </source>
</evidence>
<evidence type="ECO:0008006" key="3">
    <source>
        <dbReference type="Google" id="ProtNLM"/>
    </source>
</evidence>
<organism evidence="1 2">
    <name type="scientific">Bacillus spizizenii</name>
    <name type="common">Bacillus subtilis subsp. spizizenii</name>
    <dbReference type="NCBI Taxonomy" id="96241"/>
    <lineage>
        <taxon>Bacteria</taxon>
        <taxon>Bacillati</taxon>
        <taxon>Bacillota</taxon>
        <taxon>Bacilli</taxon>
        <taxon>Bacillales</taxon>
        <taxon>Bacillaceae</taxon>
        <taxon>Bacillus</taxon>
    </lineage>
</organism>
<comment type="caution">
    <text evidence="1">The sequence shown here is derived from an EMBL/GenBank/DDBJ whole genome shotgun (WGS) entry which is preliminary data.</text>
</comment>